<dbReference type="PRINTS" id="PR00625">
    <property type="entry name" value="JDOMAIN"/>
</dbReference>
<evidence type="ECO:0000256" key="1">
    <source>
        <dbReference type="ARBA" id="ARBA00022705"/>
    </source>
</evidence>
<dbReference type="InterPro" id="IPR018253">
    <property type="entry name" value="DnaJ_domain_CS"/>
</dbReference>
<dbReference type="InterPro" id="IPR008971">
    <property type="entry name" value="HSP40/DnaJ_pept-bd"/>
</dbReference>
<feature type="binding site" evidence="11">
    <location>
        <position position="202"/>
    </location>
    <ligand>
        <name>Zn(2+)</name>
        <dbReference type="ChEBI" id="CHEBI:29105"/>
        <label>1</label>
    </ligand>
</feature>
<dbReference type="GO" id="GO:0051082">
    <property type="term" value="F:unfolded protein binding"/>
    <property type="evidence" value="ECO:0007669"/>
    <property type="project" value="UniProtKB-UniRule"/>
</dbReference>
<dbReference type="Gene3D" id="2.10.230.10">
    <property type="entry name" value="Heat shock protein DnaJ, cysteine-rich domain"/>
    <property type="match status" value="1"/>
</dbReference>
<comment type="function">
    <text evidence="8 11">Participates actively in the response to hyperosmotic and heat shock by preventing the aggregation of stress-denatured proteins and by disaggregating proteins, also in an autonomous, DnaK-independent fashion. Unfolded proteins bind initially to DnaJ; upon interaction with the DnaJ-bound protein, DnaK hydrolyzes its bound ATP, resulting in the formation of a stable complex. GrpE releases ADP from DnaK; ATP binding to DnaK triggers the release of the substrate protein, thus completing the reaction cycle. Several rounds of ATP-dependent interactions between DnaJ, DnaK and GrpE are required for fully efficient folding. Also involved, together with DnaK and GrpE, in the DNA replication of plasmids through activation of initiation proteins.</text>
</comment>
<feature type="domain" description="J" evidence="13">
    <location>
        <begin position="6"/>
        <end position="71"/>
    </location>
</feature>
<dbReference type="NCBIfam" id="NF008035">
    <property type="entry name" value="PRK10767.1"/>
    <property type="match status" value="1"/>
</dbReference>
<evidence type="ECO:0000256" key="6">
    <source>
        <dbReference type="ARBA" id="ARBA00023016"/>
    </source>
</evidence>
<dbReference type="PROSITE" id="PS51188">
    <property type="entry name" value="ZF_CR"/>
    <property type="match status" value="1"/>
</dbReference>
<dbReference type="SMART" id="SM00271">
    <property type="entry name" value="DnaJ"/>
    <property type="match status" value="1"/>
</dbReference>
<feature type="binding site" evidence="11">
    <location>
        <position position="188"/>
    </location>
    <ligand>
        <name>Zn(2+)</name>
        <dbReference type="ChEBI" id="CHEBI:29105"/>
        <label>2</label>
    </ligand>
</feature>
<evidence type="ECO:0000313" key="15">
    <source>
        <dbReference type="EMBL" id="KDA54205.1"/>
    </source>
</evidence>
<dbReference type="GO" id="GO:0031072">
    <property type="term" value="F:heat shock protein binding"/>
    <property type="evidence" value="ECO:0007669"/>
    <property type="project" value="InterPro"/>
</dbReference>
<comment type="domain">
    <text evidence="11">The J domain is necessary and sufficient to stimulate DnaK ATPase activity. Zinc center 1 plays an important role in the autonomous, DnaK-independent chaperone activity of DnaJ. Zinc center 2 is essential for interaction with DnaK and for DnaJ activity.</text>
</comment>
<dbReference type="PANTHER" id="PTHR43096">
    <property type="entry name" value="DNAJ HOMOLOG 1, MITOCHONDRIAL-RELATED"/>
    <property type="match status" value="1"/>
</dbReference>
<comment type="similarity">
    <text evidence="9 11">Belongs to the DnaJ family.</text>
</comment>
<dbReference type="InterPro" id="IPR012724">
    <property type="entry name" value="DnaJ"/>
</dbReference>
<dbReference type="CDD" id="cd10719">
    <property type="entry name" value="DnaJ_zf"/>
    <property type="match status" value="1"/>
</dbReference>
<dbReference type="OrthoDB" id="9779889at2"/>
<feature type="binding site" evidence="11">
    <location>
        <position position="149"/>
    </location>
    <ligand>
        <name>Zn(2+)</name>
        <dbReference type="ChEBI" id="CHEBI:29105"/>
        <label>1</label>
    </ligand>
</feature>
<dbReference type="Pfam" id="PF01556">
    <property type="entry name" value="DnaJ_C"/>
    <property type="match status" value="1"/>
</dbReference>
<evidence type="ECO:0000256" key="11">
    <source>
        <dbReference type="HAMAP-Rule" id="MF_01152"/>
    </source>
</evidence>
<dbReference type="SUPFAM" id="SSF57938">
    <property type="entry name" value="DnaJ/Hsp40 cysteine-rich domain"/>
    <property type="match status" value="1"/>
</dbReference>
<dbReference type="FunFam" id="2.10.230.10:FF:000002">
    <property type="entry name" value="Molecular chaperone DnaJ"/>
    <property type="match status" value="1"/>
</dbReference>
<evidence type="ECO:0000256" key="3">
    <source>
        <dbReference type="ARBA" id="ARBA00022737"/>
    </source>
</evidence>
<keyword evidence="2 11" id="KW-0479">Metal-binding</keyword>
<comment type="subunit">
    <text evidence="11">Homodimer.</text>
</comment>
<feature type="zinc finger region" description="CR-type" evidence="12">
    <location>
        <begin position="133"/>
        <end position="211"/>
    </location>
</feature>
<evidence type="ECO:0000256" key="4">
    <source>
        <dbReference type="ARBA" id="ARBA00022771"/>
    </source>
</evidence>
<dbReference type="PANTHER" id="PTHR43096:SF52">
    <property type="entry name" value="DNAJ HOMOLOG 1, MITOCHONDRIAL-RELATED"/>
    <property type="match status" value="1"/>
</dbReference>
<dbReference type="GO" id="GO:0005737">
    <property type="term" value="C:cytoplasm"/>
    <property type="evidence" value="ECO:0007669"/>
    <property type="project" value="UniProtKB-SubCell"/>
</dbReference>
<feature type="binding site" evidence="11">
    <location>
        <position position="146"/>
    </location>
    <ligand>
        <name>Zn(2+)</name>
        <dbReference type="ChEBI" id="CHEBI:29105"/>
        <label>1</label>
    </ligand>
</feature>
<dbReference type="PROSITE" id="PS50076">
    <property type="entry name" value="DNAJ_2"/>
    <property type="match status" value="1"/>
</dbReference>
<comment type="cofactor">
    <cofactor evidence="11">
        <name>Zn(2+)</name>
        <dbReference type="ChEBI" id="CHEBI:29105"/>
    </cofactor>
    <text evidence="11">Binds 2 Zn(2+) ions per monomer.</text>
</comment>
<dbReference type="Pfam" id="PF00684">
    <property type="entry name" value="DnaJ_CXXCXGXG"/>
    <property type="match status" value="1"/>
</dbReference>
<dbReference type="RefSeq" id="WP_038048015.1">
    <property type="nucleotide sequence ID" value="NZ_JMFG01000010.1"/>
</dbReference>
<dbReference type="Pfam" id="PF00226">
    <property type="entry name" value="DnaJ"/>
    <property type="match status" value="1"/>
</dbReference>
<protein>
    <recommendedName>
        <fullName evidence="10 11">Chaperone protein DnaJ</fullName>
    </recommendedName>
</protein>
<dbReference type="InterPro" id="IPR002939">
    <property type="entry name" value="DnaJ_C"/>
</dbReference>
<dbReference type="NCBIfam" id="TIGR02349">
    <property type="entry name" value="DnaJ_bact"/>
    <property type="match status" value="1"/>
</dbReference>
<accession>A0A062Y0A9</accession>
<dbReference type="GO" id="GO:0042026">
    <property type="term" value="P:protein refolding"/>
    <property type="evidence" value="ECO:0007669"/>
    <property type="project" value="TreeGrafter"/>
</dbReference>
<evidence type="ECO:0000256" key="2">
    <source>
        <dbReference type="ARBA" id="ARBA00022723"/>
    </source>
</evidence>
<dbReference type="GO" id="GO:0006260">
    <property type="term" value="P:DNA replication"/>
    <property type="evidence" value="ECO:0007669"/>
    <property type="project" value="UniProtKB-KW"/>
</dbReference>
<dbReference type="GO" id="GO:0008270">
    <property type="term" value="F:zinc ion binding"/>
    <property type="evidence" value="ECO:0007669"/>
    <property type="project" value="UniProtKB-UniRule"/>
</dbReference>
<feature type="domain" description="CR-type" evidence="14">
    <location>
        <begin position="133"/>
        <end position="211"/>
    </location>
</feature>
<feature type="binding site" evidence="11">
    <location>
        <position position="166"/>
    </location>
    <ligand>
        <name>Zn(2+)</name>
        <dbReference type="ChEBI" id="CHEBI:29105"/>
        <label>2</label>
    </ligand>
</feature>
<evidence type="ECO:0000256" key="8">
    <source>
        <dbReference type="ARBA" id="ARBA00053423"/>
    </source>
</evidence>
<keyword evidence="7 11" id="KW-0143">Chaperone</keyword>
<dbReference type="InterPro" id="IPR036869">
    <property type="entry name" value="J_dom_sf"/>
</dbReference>
<dbReference type="CDD" id="cd06257">
    <property type="entry name" value="DnaJ"/>
    <property type="match status" value="1"/>
</dbReference>
<keyword evidence="5 11" id="KW-0862">Zinc</keyword>
<evidence type="ECO:0000256" key="12">
    <source>
        <dbReference type="PROSITE-ProRule" id="PRU00546"/>
    </source>
</evidence>
<evidence type="ECO:0000259" key="13">
    <source>
        <dbReference type="PROSITE" id="PS50076"/>
    </source>
</evidence>
<keyword evidence="3 11" id="KW-0677">Repeat</keyword>
<dbReference type="SUPFAM" id="SSF46565">
    <property type="entry name" value="Chaperone J-domain"/>
    <property type="match status" value="1"/>
</dbReference>
<dbReference type="InterPro" id="IPR001623">
    <property type="entry name" value="DnaJ_domain"/>
</dbReference>
<feature type="binding site" evidence="11">
    <location>
        <position position="199"/>
    </location>
    <ligand>
        <name>Zn(2+)</name>
        <dbReference type="ChEBI" id="CHEBI:29105"/>
        <label>1</label>
    </ligand>
</feature>
<comment type="caution">
    <text evidence="15">The sequence shown here is derived from an EMBL/GenBank/DDBJ whole genome shotgun (WGS) entry which is preliminary data.</text>
</comment>
<dbReference type="HAMAP" id="MF_01152">
    <property type="entry name" value="DnaJ"/>
    <property type="match status" value="1"/>
</dbReference>
<keyword evidence="16" id="KW-1185">Reference proteome</keyword>
<feature type="repeat" description="CXXCXGXG motif" evidence="11">
    <location>
        <begin position="199"/>
        <end position="206"/>
    </location>
</feature>
<gene>
    <name evidence="11" type="primary">dnaJ</name>
    <name evidence="15" type="ORF">EG19_00270</name>
</gene>
<keyword evidence="1 11" id="KW-0235">DNA replication</keyword>
<proteinExistence type="inferred from homology"/>
<dbReference type="Gene3D" id="1.10.287.110">
    <property type="entry name" value="DnaJ domain"/>
    <property type="match status" value="1"/>
</dbReference>
<dbReference type="FunFam" id="1.10.287.110:FF:000034">
    <property type="entry name" value="Chaperone protein DnaJ"/>
    <property type="match status" value="1"/>
</dbReference>
<feature type="repeat" description="CXXCXGXG motif" evidence="11">
    <location>
        <begin position="146"/>
        <end position="153"/>
    </location>
</feature>
<evidence type="ECO:0000256" key="5">
    <source>
        <dbReference type="ARBA" id="ARBA00022833"/>
    </source>
</evidence>
<evidence type="ECO:0000256" key="9">
    <source>
        <dbReference type="ARBA" id="ARBA00061004"/>
    </source>
</evidence>
<dbReference type="AlphaFoldDB" id="A0A062Y0A9"/>
<evidence type="ECO:0000256" key="7">
    <source>
        <dbReference type="ARBA" id="ARBA00023186"/>
    </source>
</evidence>
<evidence type="ECO:0000313" key="16">
    <source>
        <dbReference type="Proteomes" id="UP000027284"/>
    </source>
</evidence>
<keyword evidence="4 11" id="KW-0863">Zinc-finger</keyword>
<reference evidence="15 16" key="1">
    <citation type="submission" date="2014-04" db="EMBL/GenBank/DDBJ databases">
        <title>The Genome Sequence of Thermoanaerobaculum aquaticum MP-01, The First Cultivated Group 23 Acidobacterium.</title>
        <authorList>
            <person name="Stamps B.W."/>
            <person name="Losey N.A."/>
            <person name="Lawson P.A."/>
            <person name="Stevenson B.S."/>
        </authorList>
    </citation>
    <scope>NUCLEOTIDE SEQUENCE [LARGE SCALE GENOMIC DNA]</scope>
    <source>
        <strain evidence="15 16">MP-01</strain>
    </source>
</reference>
<keyword evidence="11" id="KW-0963">Cytoplasm</keyword>
<dbReference type="GO" id="GO:0005524">
    <property type="term" value="F:ATP binding"/>
    <property type="evidence" value="ECO:0007669"/>
    <property type="project" value="InterPro"/>
</dbReference>
<dbReference type="GO" id="GO:0009408">
    <property type="term" value="P:response to heat"/>
    <property type="evidence" value="ECO:0007669"/>
    <property type="project" value="InterPro"/>
</dbReference>
<organism evidence="15 16">
    <name type="scientific">Thermoanaerobaculum aquaticum</name>
    <dbReference type="NCBI Taxonomy" id="1312852"/>
    <lineage>
        <taxon>Bacteria</taxon>
        <taxon>Pseudomonadati</taxon>
        <taxon>Acidobacteriota</taxon>
        <taxon>Thermoanaerobaculia</taxon>
        <taxon>Thermoanaerobaculales</taxon>
        <taxon>Thermoanaerobaculaceae</taxon>
        <taxon>Thermoanaerobaculum</taxon>
    </lineage>
</organism>
<dbReference type="STRING" id="1312852.EG19_00270"/>
<dbReference type="InterPro" id="IPR036410">
    <property type="entry name" value="HSP_DnaJ_Cys-rich_dom_sf"/>
</dbReference>
<dbReference type="EMBL" id="JMFG01000010">
    <property type="protein sequence ID" value="KDA54205.1"/>
    <property type="molecule type" value="Genomic_DNA"/>
</dbReference>
<dbReference type="CDD" id="cd10747">
    <property type="entry name" value="DnaJ_C"/>
    <property type="match status" value="1"/>
</dbReference>
<comment type="subcellular location">
    <subcellularLocation>
        <location evidence="11">Cytoplasm</location>
    </subcellularLocation>
</comment>
<feature type="binding site" evidence="11">
    <location>
        <position position="163"/>
    </location>
    <ligand>
        <name>Zn(2+)</name>
        <dbReference type="ChEBI" id="CHEBI:29105"/>
        <label>2</label>
    </ligand>
</feature>
<feature type="repeat" description="CXXCXGXG motif" evidence="11">
    <location>
        <begin position="185"/>
        <end position="192"/>
    </location>
</feature>
<feature type="binding site" evidence="11">
    <location>
        <position position="185"/>
    </location>
    <ligand>
        <name>Zn(2+)</name>
        <dbReference type="ChEBI" id="CHEBI:29105"/>
        <label>2</label>
    </ligand>
</feature>
<dbReference type="FunFam" id="2.60.260.20:FF:000005">
    <property type="entry name" value="Chaperone protein dnaJ 1, mitochondrial"/>
    <property type="match status" value="1"/>
</dbReference>
<dbReference type="SUPFAM" id="SSF49493">
    <property type="entry name" value="HSP40/DnaJ peptide-binding domain"/>
    <property type="match status" value="2"/>
</dbReference>
<dbReference type="Proteomes" id="UP000027284">
    <property type="component" value="Unassembled WGS sequence"/>
</dbReference>
<sequence length="369" mass="40154">MAAKRDYYEVLGVSRNATQEEIKKAYRQLALKYHPDRNPGNKEAEEKFKEAAEAYAVLSDPEKRAHYDRFGHAGVGEQPFTGFSPDIFADFADILGSFFGFEGIFGRRSSSGPQRGADLRTVVRISFEEMASGVEKVLHVPREENCSTCGGTGAAPGSQPVTCRVCGGRGQVRLNQGFFSLVRTCPQCDGSGRVITSPCRECNGSGRVERRREVRFSIPAGVENGTRLRLVGQGEEGVRGGPPGDLYVQIQVEPHDVFVRQGADIHVEVEVSAFLAALGGEIEVPTLSGTQTVRLPEGSQPGDTVILRGEGLPRVGRGGRGDLVVHLKVVVPKKLSGKQRELLRQLLAEDQSKESSVFRKVRDFLEGNG</sequence>
<name>A0A062Y0A9_9BACT</name>
<evidence type="ECO:0000256" key="10">
    <source>
        <dbReference type="ARBA" id="ARBA00067609"/>
    </source>
</evidence>
<evidence type="ECO:0000259" key="14">
    <source>
        <dbReference type="PROSITE" id="PS51188"/>
    </source>
</evidence>
<keyword evidence="6 11" id="KW-0346">Stress response</keyword>
<dbReference type="InterPro" id="IPR001305">
    <property type="entry name" value="HSP_DnaJ_Cys-rich_dom"/>
</dbReference>
<feature type="repeat" description="CXXCXGXG motif" evidence="11">
    <location>
        <begin position="163"/>
        <end position="170"/>
    </location>
</feature>
<dbReference type="PROSITE" id="PS00636">
    <property type="entry name" value="DNAJ_1"/>
    <property type="match status" value="1"/>
</dbReference>
<dbReference type="Gene3D" id="2.60.260.20">
    <property type="entry name" value="Urease metallochaperone UreE, N-terminal domain"/>
    <property type="match status" value="2"/>
</dbReference>